<comment type="similarity">
    <text evidence="2">Belongs to the importin beta family.</text>
</comment>
<dbReference type="InterPro" id="IPR001494">
    <property type="entry name" value="Importin-beta_N"/>
</dbReference>
<reference evidence="6 7" key="1">
    <citation type="submission" date="2024-02" db="EMBL/GenBank/DDBJ databases">
        <title>Discinaceae phylogenomics.</title>
        <authorList>
            <person name="Dirks A.C."/>
            <person name="James T.Y."/>
        </authorList>
    </citation>
    <scope>NUCLEOTIDE SEQUENCE [LARGE SCALE GENOMIC DNA]</scope>
    <source>
        <strain evidence="6 7">ACD0624</strain>
    </source>
</reference>
<feature type="domain" description="Importin N-terminal" evidence="5">
    <location>
        <begin position="30"/>
        <end position="102"/>
    </location>
</feature>
<evidence type="ECO:0000313" key="7">
    <source>
        <dbReference type="Proteomes" id="UP001447188"/>
    </source>
</evidence>
<dbReference type="Gene3D" id="1.25.10.10">
    <property type="entry name" value="Leucine-rich Repeat Variant"/>
    <property type="match status" value="1"/>
</dbReference>
<keyword evidence="3" id="KW-0813">Transport</keyword>
<dbReference type="PANTHER" id="PTHR10997:SF7">
    <property type="entry name" value="IMPORTIN-11"/>
    <property type="match status" value="1"/>
</dbReference>
<protein>
    <recommendedName>
        <fullName evidence="5">Importin N-terminal domain-containing protein</fullName>
    </recommendedName>
</protein>
<evidence type="ECO:0000313" key="6">
    <source>
        <dbReference type="EMBL" id="KAL0633077.1"/>
    </source>
</evidence>
<organism evidence="6 7">
    <name type="scientific">Discina gigas</name>
    <dbReference type="NCBI Taxonomy" id="1032678"/>
    <lineage>
        <taxon>Eukaryota</taxon>
        <taxon>Fungi</taxon>
        <taxon>Dikarya</taxon>
        <taxon>Ascomycota</taxon>
        <taxon>Pezizomycotina</taxon>
        <taxon>Pezizomycetes</taxon>
        <taxon>Pezizales</taxon>
        <taxon>Discinaceae</taxon>
        <taxon>Discina</taxon>
    </lineage>
</organism>
<evidence type="ECO:0000259" key="5">
    <source>
        <dbReference type="PROSITE" id="PS50166"/>
    </source>
</evidence>
<accession>A0ABR3GAV7</accession>
<dbReference type="PROSITE" id="PS50166">
    <property type="entry name" value="IMPORTIN_B_NT"/>
    <property type="match status" value="1"/>
</dbReference>
<sequence length="1046" mass="117668">MSAGVPLTPEFLFQALQAASSQSQELVQNASAQLKTWERATGYWSMLQDVFLDRSLPVEIRWLSVITLKQGVDKYWRKTANNAISDREKTHLRSRLIPSAITEPVPQLAVQNAVIVGKVARLEYPLDWPEVFSELTTIIRDASQATTSSGEVDEATGLRLSRSLSVLLHVVKELATGRLIRTKANLQSVTPEVFRVLGGVYVRHVEIWHGLFGQSPVPPRTAEMMSISLLSLKILRRLIVAGYEFPNRVAEVQELWQILSAQVWALLNAESQLPGGDAHGDVEVKLLRKHVVNMGKLFLELASSHPAAFALFPGTLQLLGKYWEVVVNHGETLVQQSKRSTGANAAGGKDKDDERWEFREKVALQGMLLFRSCAKMIFNPVSTFKYRHKTEKDENKEATETFKTQLFTPQTVTHCMEILVTRYFILRPTDLDGWSEDPEAWSEQWENAVESWEFLIRPCAEKLFMDLVTNYKDILSEPLMRVFSSISSIDGKDVLTKDAIYTAVGLAAPVLHHSLDFDAFLHNTLVSEIQIQQQGYNILRRRIAILIGQWASVKLAQDSRTTVYRVTQHLLNRADPLNDLVVRLTAARNLKYSVNEWEFQVDSFLPFVDDLFARLMALIDEVEQTETRMGLLNVIGVIVERLDHRIAPYAEGIVGILPPLWEQTGDEHLFKQAILAILTKLVTAMGERSVRYQGMVVGLIRYSVEPGSGMQVYLLEDALELWEATIRATPAPAAQQLLDLVPFLLPCVEFGTLTLRRVLAIIESYVLLAPREMIDLYRAPLFDAFAALLGTLKPEANGIITHVVEIVIRAAQALGGDQALAVVGNELLRSGFLAQIFEGISKSHEAHSTSGPNRKYSPLEAVVLTDYFSVLSRMVLAGTSWWVDCVGRVAEGRGRAEGVEGVMTWVLEEWFRHFGNIGHPKQRKLNCIALTKLLETNQKWVFVRLQDLMTVWTDVINEFRENQGGDALIYWVQPEDDTEAPATPETSRRKALTQSDPVHAVDVVEFIKHHLQKAQTENGGADRFAQEWVANVDKDVLQDFAKLEVM</sequence>
<evidence type="ECO:0000256" key="2">
    <source>
        <dbReference type="ARBA" id="ARBA00007991"/>
    </source>
</evidence>
<proteinExistence type="inferred from homology"/>
<keyword evidence="4" id="KW-0539">Nucleus</keyword>
<comment type="caution">
    <text evidence="6">The sequence shown here is derived from an EMBL/GenBank/DDBJ whole genome shotgun (WGS) entry which is preliminary data.</text>
</comment>
<keyword evidence="7" id="KW-1185">Reference proteome</keyword>
<gene>
    <name evidence="6" type="ORF">Q9L58_008033</name>
</gene>
<dbReference type="Pfam" id="PF25758">
    <property type="entry name" value="TPR_IPO11"/>
    <property type="match status" value="1"/>
</dbReference>
<evidence type="ECO:0000256" key="1">
    <source>
        <dbReference type="ARBA" id="ARBA00004123"/>
    </source>
</evidence>
<dbReference type="InterPro" id="IPR016024">
    <property type="entry name" value="ARM-type_fold"/>
</dbReference>
<dbReference type="SMART" id="SM00913">
    <property type="entry name" value="IBN_N"/>
    <property type="match status" value="1"/>
</dbReference>
<dbReference type="Pfam" id="PF03810">
    <property type="entry name" value="IBN_N"/>
    <property type="match status" value="1"/>
</dbReference>
<dbReference type="InterPro" id="IPR011989">
    <property type="entry name" value="ARM-like"/>
</dbReference>
<dbReference type="SUPFAM" id="SSF48371">
    <property type="entry name" value="ARM repeat"/>
    <property type="match status" value="1"/>
</dbReference>
<dbReference type="PANTHER" id="PTHR10997">
    <property type="entry name" value="IMPORTIN-7, 8, 11"/>
    <property type="match status" value="1"/>
</dbReference>
<dbReference type="EMBL" id="JBBBZM010000138">
    <property type="protein sequence ID" value="KAL0633077.1"/>
    <property type="molecule type" value="Genomic_DNA"/>
</dbReference>
<comment type="subcellular location">
    <subcellularLocation>
        <location evidence="1">Nucleus</location>
    </subcellularLocation>
</comment>
<dbReference type="InterPro" id="IPR058669">
    <property type="entry name" value="TPR_IPO7/11-like"/>
</dbReference>
<name>A0ABR3GAV7_9PEZI</name>
<evidence type="ECO:0000256" key="3">
    <source>
        <dbReference type="ARBA" id="ARBA00022448"/>
    </source>
</evidence>
<dbReference type="Proteomes" id="UP001447188">
    <property type="component" value="Unassembled WGS sequence"/>
</dbReference>
<evidence type="ECO:0000256" key="4">
    <source>
        <dbReference type="ARBA" id="ARBA00023242"/>
    </source>
</evidence>